<dbReference type="Proteomes" id="UP001157006">
    <property type="component" value="Chromosome 2"/>
</dbReference>
<reference evidence="1 2" key="1">
    <citation type="submission" date="2023-01" db="EMBL/GenBank/DDBJ databases">
        <authorList>
            <person name="Kreplak J."/>
        </authorList>
    </citation>
    <scope>NUCLEOTIDE SEQUENCE [LARGE SCALE GENOMIC DNA]</scope>
</reference>
<protein>
    <submittedName>
        <fullName evidence="1">Uncharacterized protein</fullName>
    </submittedName>
</protein>
<keyword evidence="2" id="KW-1185">Reference proteome</keyword>
<organism evidence="1 2">
    <name type="scientific">Vicia faba</name>
    <name type="common">Broad bean</name>
    <name type="synonym">Faba vulgaris</name>
    <dbReference type="NCBI Taxonomy" id="3906"/>
    <lineage>
        <taxon>Eukaryota</taxon>
        <taxon>Viridiplantae</taxon>
        <taxon>Streptophyta</taxon>
        <taxon>Embryophyta</taxon>
        <taxon>Tracheophyta</taxon>
        <taxon>Spermatophyta</taxon>
        <taxon>Magnoliopsida</taxon>
        <taxon>eudicotyledons</taxon>
        <taxon>Gunneridae</taxon>
        <taxon>Pentapetalae</taxon>
        <taxon>rosids</taxon>
        <taxon>fabids</taxon>
        <taxon>Fabales</taxon>
        <taxon>Fabaceae</taxon>
        <taxon>Papilionoideae</taxon>
        <taxon>50 kb inversion clade</taxon>
        <taxon>NPAAA clade</taxon>
        <taxon>Hologalegina</taxon>
        <taxon>IRL clade</taxon>
        <taxon>Fabeae</taxon>
        <taxon>Vicia</taxon>
    </lineage>
</organism>
<evidence type="ECO:0000313" key="2">
    <source>
        <dbReference type="Proteomes" id="UP001157006"/>
    </source>
</evidence>
<name>A0AAV0ZM85_VICFA</name>
<proteinExistence type="predicted"/>
<dbReference type="EMBL" id="OX451737">
    <property type="protein sequence ID" value="CAI8597510.1"/>
    <property type="molecule type" value="Genomic_DNA"/>
</dbReference>
<dbReference type="AlphaFoldDB" id="A0AAV0ZM85"/>
<sequence>MTGISVTGITHTLTPTISSFTRFSPTFFSSNFHLRAAASSSSTTFLDTNPTVDSIVVEKEVTRSSNPLACPVCYKSLNWTTRHALSIDTIPGSSLQCRTCQKAYVGNQTHLDLTAISGAKNYGESMPASTELFRTPLISFLYERGWRQTFSVLGGFPGPEKEVH</sequence>
<evidence type="ECO:0000313" key="1">
    <source>
        <dbReference type="EMBL" id="CAI8597510.1"/>
    </source>
</evidence>
<accession>A0AAV0ZM85</accession>
<gene>
    <name evidence="1" type="ORF">VFH_II085240</name>
</gene>